<dbReference type="EMBL" id="RCNR01000014">
    <property type="protein sequence ID" value="MUH36115.1"/>
    <property type="molecule type" value="Genomic_DNA"/>
</dbReference>
<dbReference type="InterPro" id="IPR025566">
    <property type="entry name" value="DUF4331"/>
</dbReference>
<name>A0A7X2ZTH2_9FLAO</name>
<feature type="chain" id="PRO_5030760875" evidence="1">
    <location>
        <begin position="24"/>
        <end position="267"/>
    </location>
</feature>
<dbReference type="Proteomes" id="UP000540519">
    <property type="component" value="Unassembled WGS sequence"/>
</dbReference>
<keyword evidence="1" id="KW-0732">Signal</keyword>
<protein>
    <submittedName>
        <fullName evidence="2">DUF4331 domain-containing protein</fullName>
    </submittedName>
</protein>
<accession>A0A7X2ZTH2</accession>
<dbReference type="PROSITE" id="PS51257">
    <property type="entry name" value="PROKAR_LIPOPROTEIN"/>
    <property type="match status" value="1"/>
</dbReference>
<feature type="signal peptide" evidence="1">
    <location>
        <begin position="1"/>
        <end position="23"/>
    </location>
</feature>
<sequence>MKLYTLKYMFLSLCAATMFVACDDDDALEMVETSCTDGVMNGTETGVDCGGTSCQPCEDGGGDGGDGMMVTPPDFSGTYAQVDFMGRPGINTVLSIPDFKDPYNQAVPSTIAEFYQKDFENRLEGLHDVYAELLGLDPADVNYQPNILGDILNGPDKDGFTDNPVSAELLTTILANDVLEVAPDLPTTYFNPGTGAPNFEGAIGLTGRTLQDDVIDVSLILLFGGGDGARFNGQEVEGVGTFPRLVSDGVALTAQPTDTFPYLGAPE</sequence>
<dbReference type="AlphaFoldDB" id="A0A7X2ZTH2"/>
<dbReference type="OrthoDB" id="9791748at2"/>
<comment type="caution">
    <text evidence="2">The sequence shown here is derived from an EMBL/GenBank/DDBJ whole genome shotgun (WGS) entry which is preliminary data.</text>
</comment>
<dbReference type="RefSeq" id="WP_155599750.1">
    <property type="nucleotide sequence ID" value="NZ_RCNR01000014.1"/>
</dbReference>
<keyword evidence="3" id="KW-1185">Reference proteome</keyword>
<dbReference type="Pfam" id="PF14224">
    <property type="entry name" value="DUF4331"/>
    <property type="match status" value="1"/>
</dbReference>
<evidence type="ECO:0000313" key="2">
    <source>
        <dbReference type="EMBL" id="MUH36115.1"/>
    </source>
</evidence>
<reference evidence="2 3" key="1">
    <citation type="journal article" date="2019" name="Mar. Drugs">
        <title>Comparative Genomics and CAZyme Genome Repertoires of Marine Zobellia amurskyensis KMM 3526(T) and Zobellia laminariae KMM 3676(T).</title>
        <authorList>
            <person name="Chernysheva N."/>
            <person name="Bystritskaya E."/>
            <person name="Stenkova A."/>
            <person name="Golovkin I."/>
            <person name="Nedashkovskaya O."/>
            <person name="Isaeva M."/>
        </authorList>
    </citation>
    <scope>NUCLEOTIDE SEQUENCE [LARGE SCALE GENOMIC DNA]</scope>
    <source>
        <strain evidence="2 3">KMM 3526</strain>
    </source>
</reference>
<evidence type="ECO:0000313" key="3">
    <source>
        <dbReference type="Proteomes" id="UP000540519"/>
    </source>
</evidence>
<organism evidence="2 3">
    <name type="scientific">Zobellia amurskyensis</name>
    <dbReference type="NCBI Taxonomy" id="248905"/>
    <lineage>
        <taxon>Bacteria</taxon>
        <taxon>Pseudomonadati</taxon>
        <taxon>Bacteroidota</taxon>
        <taxon>Flavobacteriia</taxon>
        <taxon>Flavobacteriales</taxon>
        <taxon>Flavobacteriaceae</taxon>
        <taxon>Zobellia</taxon>
    </lineage>
</organism>
<evidence type="ECO:0000256" key="1">
    <source>
        <dbReference type="SAM" id="SignalP"/>
    </source>
</evidence>
<proteinExistence type="predicted"/>
<gene>
    <name evidence="2" type="ORF">D9O36_09700</name>
</gene>